<dbReference type="HOGENOM" id="CLU_1129400_0_0_1"/>
<keyword evidence="2" id="KW-1185">Reference proteome</keyword>
<dbReference type="Proteomes" id="UP000000724">
    <property type="component" value="Contig Pc00c22"/>
</dbReference>
<gene>
    <name evidence="1" type="ORF">Pc22g05770</name>
    <name evidence="1" type="ORF">PCH_Pc22g05770</name>
</gene>
<sequence length="246" mass="28583">MMIPITKQTRVFDPKGNETYVIARQADLTSLLWTITQTLSWTELTRLSRNDRTDISSIADTTPQQAQMVTALLAQMVSLKHLPYENLCPKMKRHWAPTAFKKCPVMMDAPFCGRPRKPRPLRHTLYSSTHRYYELSGTLLTPMLTCDLWVYVHLVSFPFRPYMMKRHKKDKHINKLSELIIADAKGDLSYCFLQFQYAGAVGLPSVTTRGREYPGLVMKMIFFWIFPMSPVRDPPAYSDFLRLLLR</sequence>
<reference evidence="1 2" key="1">
    <citation type="journal article" date="2008" name="Nat. Biotechnol.">
        <title>Genome sequencing and analysis of the filamentous fungus Penicillium chrysogenum.</title>
        <authorList>
            <person name="van den Berg M.A."/>
            <person name="Albang R."/>
            <person name="Albermann K."/>
            <person name="Badger J.H."/>
            <person name="Daran J.-M."/>
            <person name="Driessen A.J.M."/>
            <person name="Garcia-Estrada C."/>
            <person name="Fedorova N.D."/>
            <person name="Harris D.M."/>
            <person name="Heijne W.H.M."/>
            <person name="Joardar V.S."/>
            <person name="Kiel J.A.K.W."/>
            <person name="Kovalchuk A."/>
            <person name="Martin J.F."/>
            <person name="Nierman W.C."/>
            <person name="Nijland J.G."/>
            <person name="Pronk J.T."/>
            <person name="Roubos J.A."/>
            <person name="van der Klei I.J."/>
            <person name="van Peij N.N.M.E."/>
            <person name="Veenhuis M."/>
            <person name="von Doehren H."/>
            <person name="Wagner C."/>
            <person name="Wortman J.R."/>
            <person name="Bovenberg R.A.L."/>
        </authorList>
    </citation>
    <scope>NUCLEOTIDE SEQUENCE [LARGE SCALE GENOMIC DNA]</scope>
    <source>
        <strain evidence="2">ATCC 28089 / DSM 1075 / NRRL 1951 / Wisconsin 54-1255</strain>
    </source>
</reference>
<dbReference type="VEuPathDB" id="FungiDB:PCH_Pc22g05770"/>
<dbReference type="AlphaFoldDB" id="B6HV66"/>
<dbReference type="OMA" id="KMIFFWI"/>
<evidence type="ECO:0000313" key="1">
    <source>
        <dbReference type="EMBL" id="CAP97865.1"/>
    </source>
</evidence>
<protein>
    <submittedName>
        <fullName evidence="1">Uncharacterized protein</fullName>
    </submittedName>
</protein>
<accession>B6HV66</accession>
<evidence type="ECO:0000313" key="2">
    <source>
        <dbReference type="Proteomes" id="UP000000724"/>
    </source>
</evidence>
<dbReference type="OrthoDB" id="5424954at2759"/>
<organism evidence="1 2">
    <name type="scientific">Penicillium rubens (strain ATCC 28089 / DSM 1075 / NRRL 1951 / Wisconsin 54-1255)</name>
    <name type="common">Penicillium chrysogenum</name>
    <dbReference type="NCBI Taxonomy" id="500485"/>
    <lineage>
        <taxon>Eukaryota</taxon>
        <taxon>Fungi</taxon>
        <taxon>Dikarya</taxon>
        <taxon>Ascomycota</taxon>
        <taxon>Pezizomycotina</taxon>
        <taxon>Eurotiomycetes</taxon>
        <taxon>Eurotiomycetidae</taxon>
        <taxon>Eurotiales</taxon>
        <taxon>Aspergillaceae</taxon>
        <taxon>Penicillium</taxon>
        <taxon>Penicillium chrysogenum species complex</taxon>
    </lineage>
</organism>
<dbReference type="EMBL" id="AM920437">
    <property type="protein sequence ID" value="CAP97865.1"/>
    <property type="molecule type" value="Genomic_DNA"/>
</dbReference>
<name>B6HV66_PENRW</name>
<proteinExistence type="predicted"/>